<dbReference type="Pfam" id="PF04526">
    <property type="entry name" value="DUF568"/>
    <property type="match status" value="1"/>
</dbReference>
<name>A0AAU9P0S3_9ASTR</name>
<feature type="region of interest" description="Disordered" evidence="1">
    <location>
        <begin position="52"/>
        <end position="76"/>
    </location>
</feature>
<dbReference type="EMBL" id="CAKMRJ010005523">
    <property type="protein sequence ID" value="CAH1443876.1"/>
    <property type="molecule type" value="Genomic_DNA"/>
</dbReference>
<keyword evidence="4" id="KW-1185">Reference proteome</keyword>
<proteinExistence type="predicted"/>
<evidence type="ECO:0000313" key="4">
    <source>
        <dbReference type="Proteomes" id="UP001157418"/>
    </source>
</evidence>
<gene>
    <name evidence="3" type="ORF">LVIROSA_LOCUS29761</name>
</gene>
<sequence>MRIFATVELPKKGMTSVNQVWRVGPSVSADGFPAKHAFQPANLGAKGRLDLLSGQSISGPSGGIRGGDSRTKNRNE</sequence>
<dbReference type="Proteomes" id="UP001157418">
    <property type="component" value="Unassembled WGS sequence"/>
</dbReference>
<reference evidence="3 4" key="1">
    <citation type="submission" date="2022-01" db="EMBL/GenBank/DDBJ databases">
        <authorList>
            <person name="Xiong W."/>
            <person name="Schranz E."/>
        </authorList>
    </citation>
    <scope>NUCLEOTIDE SEQUENCE [LARGE SCALE GENOMIC DNA]</scope>
</reference>
<feature type="domain" description="AIR12 DOMON" evidence="2">
    <location>
        <begin position="1"/>
        <end position="51"/>
    </location>
</feature>
<organism evidence="3 4">
    <name type="scientific">Lactuca virosa</name>
    <dbReference type="NCBI Taxonomy" id="75947"/>
    <lineage>
        <taxon>Eukaryota</taxon>
        <taxon>Viridiplantae</taxon>
        <taxon>Streptophyta</taxon>
        <taxon>Embryophyta</taxon>
        <taxon>Tracheophyta</taxon>
        <taxon>Spermatophyta</taxon>
        <taxon>Magnoliopsida</taxon>
        <taxon>eudicotyledons</taxon>
        <taxon>Gunneridae</taxon>
        <taxon>Pentapetalae</taxon>
        <taxon>asterids</taxon>
        <taxon>campanulids</taxon>
        <taxon>Asterales</taxon>
        <taxon>Asteraceae</taxon>
        <taxon>Cichorioideae</taxon>
        <taxon>Cichorieae</taxon>
        <taxon>Lactucinae</taxon>
        <taxon>Lactuca</taxon>
    </lineage>
</organism>
<feature type="compositionally biased region" description="Basic and acidic residues" evidence="1">
    <location>
        <begin position="67"/>
        <end position="76"/>
    </location>
</feature>
<accession>A0AAU9P0S3</accession>
<dbReference type="InterPro" id="IPR045265">
    <property type="entry name" value="AIR12_DOMON"/>
</dbReference>
<evidence type="ECO:0000256" key="1">
    <source>
        <dbReference type="SAM" id="MobiDB-lite"/>
    </source>
</evidence>
<protein>
    <recommendedName>
        <fullName evidence="2">AIR12 DOMON domain-containing protein</fullName>
    </recommendedName>
</protein>
<comment type="caution">
    <text evidence="3">The sequence shown here is derived from an EMBL/GenBank/DDBJ whole genome shotgun (WGS) entry which is preliminary data.</text>
</comment>
<evidence type="ECO:0000313" key="3">
    <source>
        <dbReference type="EMBL" id="CAH1443876.1"/>
    </source>
</evidence>
<evidence type="ECO:0000259" key="2">
    <source>
        <dbReference type="Pfam" id="PF04526"/>
    </source>
</evidence>
<dbReference type="AlphaFoldDB" id="A0AAU9P0S3"/>